<keyword evidence="5" id="KW-1015">Disulfide bond</keyword>
<proteinExistence type="predicted"/>
<keyword evidence="10" id="KW-1185">Reference proteome</keyword>
<dbReference type="Pfam" id="PF02089">
    <property type="entry name" value="Palm_thioest"/>
    <property type="match status" value="1"/>
</dbReference>
<evidence type="ECO:0000256" key="6">
    <source>
        <dbReference type="ARBA" id="ARBA00023180"/>
    </source>
</evidence>
<evidence type="ECO:0000256" key="1">
    <source>
        <dbReference type="ARBA" id="ARBA00012423"/>
    </source>
</evidence>
<evidence type="ECO:0000313" key="9">
    <source>
        <dbReference type="EMBL" id="WAQ92517.1"/>
    </source>
</evidence>
<evidence type="ECO:0000256" key="8">
    <source>
        <dbReference type="SAM" id="SignalP"/>
    </source>
</evidence>
<name>A0ABY7DC32_9BASI</name>
<evidence type="ECO:0000256" key="5">
    <source>
        <dbReference type="ARBA" id="ARBA00023157"/>
    </source>
</evidence>
<feature type="signal peptide" evidence="8">
    <location>
        <begin position="1"/>
        <end position="26"/>
    </location>
</feature>
<dbReference type="PANTHER" id="PTHR11247:SF8">
    <property type="entry name" value="PALMITOYL-PROTEIN THIOESTERASE 1"/>
    <property type="match status" value="1"/>
</dbReference>
<feature type="chain" id="PRO_5047194684" description="Palmitoyl-protein thioesterase 1" evidence="8">
    <location>
        <begin position="27"/>
        <end position="391"/>
    </location>
</feature>
<dbReference type="EC" id="3.1.2.22" evidence="1"/>
<dbReference type="PANTHER" id="PTHR11247">
    <property type="entry name" value="PALMITOYL-PROTEIN THIOESTERASE/DOLICHYLDIPHOSPHATASE 1"/>
    <property type="match status" value="1"/>
</dbReference>
<evidence type="ECO:0000256" key="7">
    <source>
        <dbReference type="ARBA" id="ARBA00031934"/>
    </source>
</evidence>
<dbReference type="RefSeq" id="XP_053028072.1">
    <property type="nucleotide sequence ID" value="XM_053164114.1"/>
</dbReference>
<sequence length="391" mass="43444">MKLQLAPARLLSALIPILTITPAACAHSVIISRIWPPSDLNPVSNRSPARIPVVIWHGLSDSYANPGLDRLAQKIDLRYPGTTVYKIRLADSDAQDRRATWFGSANEQVASVCDQLSQIDELSLGFDAIGLSQGGQLMRAYTQRCNRPKVRNLITLGSQHMGVSGTAPCTSLFDLGCHVLHKLIESGTVYGPYAQQNVIPAQYFRDQSNLAPYMKHNDFLRDINNERWNDTQPADSGSLPIGEPEDGVKYQPRNETYKQNFQSLESFVMFRFTADTLVIPPTSAYFTIPNATESTLPDILDPIPIALQDLPIYQEDYIGLKVLDEAGKIHYGTCFGAHMQIDEDCWENVMDWLGDQSRSEANLLLQTGPQNQQLWESVVAVGPGILAMQQI</sequence>
<dbReference type="SUPFAM" id="SSF53474">
    <property type="entry name" value="alpha/beta-Hydrolases"/>
    <property type="match status" value="1"/>
</dbReference>
<evidence type="ECO:0000256" key="2">
    <source>
        <dbReference type="ARBA" id="ARBA00014212"/>
    </source>
</evidence>
<protein>
    <recommendedName>
        <fullName evidence="2">Palmitoyl-protein thioesterase 1</fullName>
        <ecNumber evidence="1">3.1.2.22</ecNumber>
    </recommendedName>
    <alternativeName>
        <fullName evidence="7">Palmitoyl-protein hydrolase 1</fullName>
    </alternativeName>
</protein>
<keyword evidence="4" id="KW-0378">Hydrolase</keyword>
<evidence type="ECO:0000256" key="4">
    <source>
        <dbReference type="ARBA" id="ARBA00022801"/>
    </source>
</evidence>
<dbReference type="PRINTS" id="PR00414">
    <property type="entry name" value="PPTHIESTRASE"/>
</dbReference>
<dbReference type="InterPro" id="IPR029058">
    <property type="entry name" value="AB_hydrolase_fold"/>
</dbReference>
<dbReference type="GeneID" id="77805009"/>
<accession>A0ABY7DC32</accession>
<organism evidence="9 10">
    <name type="scientific">Puccinia triticina</name>
    <dbReference type="NCBI Taxonomy" id="208348"/>
    <lineage>
        <taxon>Eukaryota</taxon>
        <taxon>Fungi</taxon>
        <taxon>Dikarya</taxon>
        <taxon>Basidiomycota</taxon>
        <taxon>Pucciniomycotina</taxon>
        <taxon>Pucciniomycetes</taxon>
        <taxon>Pucciniales</taxon>
        <taxon>Pucciniaceae</taxon>
        <taxon>Puccinia</taxon>
    </lineage>
</organism>
<dbReference type="InterPro" id="IPR002472">
    <property type="entry name" value="Palm_thioest"/>
</dbReference>
<keyword evidence="3 8" id="KW-0732">Signal</keyword>
<dbReference type="EMBL" id="CP110436">
    <property type="protein sequence ID" value="WAQ92517.1"/>
    <property type="molecule type" value="Genomic_DNA"/>
</dbReference>
<gene>
    <name evidence="9" type="ORF">PtA15_16A426</name>
</gene>
<dbReference type="Gene3D" id="3.40.50.1820">
    <property type="entry name" value="alpha/beta hydrolase"/>
    <property type="match status" value="1"/>
</dbReference>
<keyword evidence="6" id="KW-0325">Glycoprotein</keyword>
<dbReference type="Proteomes" id="UP001164743">
    <property type="component" value="Chromosome 16A"/>
</dbReference>
<reference evidence="9" key="1">
    <citation type="submission" date="2022-10" db="EMBL/GenBank/DDBJ databases">
        <title>Puccinia triticina Genome sequencing and assembly.</title>
        <authorList>
            <person name="Li C."/>
        </authorList>
    </citation>
    <scope>NUCLEOTIDE SEQUENCE</scope>
    <source>
        <strain evidence="9">Pt15</strain>
    </source>
</reference>
<evidence type="ECO:0000313" key="10">
    <source>
        <dbReference type="Proteomes" id="UP001164743"/>
    </source>
</evidence>
<evidence type="ECO:0000256" key="3">
    <source>
        <dbReference type="ARBA" id="ARBA00022729"/>
    </source>
</evidence>